<proteinExistence type="inferred from homology"/>
<evidence type="ECO:0000313" key="11">
    <source>
        <dbReference type="Proteomes" id="UP001596548"/>
    </source>
</evidence>
<evidence type="ECO:0000313" key="10">
    <source>
        <dbReference type="EMBL" id="MFC7274199.1"/>
    </source>
</evidence>
<evidence type="ECO:0000256" key="3">
    <source>
        <dbReference type="ARBA" id="ARBA00022801"/>
    </source>
</evidence>
<dbReference type="PANTHER" id="PTHR11177:SF317">
    <property type="entry name" value="CHITINASE 12-RELATED"/>
    <property type="match status" value="1"/>
</dbReference>
<dbReference type="RefSeq" id="WP_378965863.1">
    <property type="nucleotide sequence ID" value="NZ_JBHTBJ010000005.1"/>
</dbReference>
<dbReference type="InterPro" id="IPR001579">
    <property type="entry name" value="Glyco_hydro_18_chit_AS"/>
</dbReference>
<dbReference type="SUPFAM" id="SSF54556">
    <property type="entry name" value="Chitinase insertion domain"/>
    <property type="match status" value="1"/>
</dbReference>
<dbReference type="InterPro" id="IPR001223">
    <property type="entry name" value="Glyco_hydro18_cat"/>
</dbReference>
<protein>
    <recommendedName>
        <fullName evidence="2">chitinase</fullName>
        <ecNumber evidence="2">3.2.1.14</ecNumber>
    </recommendedName>
</protein>
<dbReference type="PANTHER" id="PTHR11177">
    <property type="entry name" value="CHITINASE"/>
    <property type="match status" value="1"/>
</dbReference>
<keyword evidence="3 6" id="KW-0378">Hydrolase</keyword>
<organism evidence="10 11">
    <name type="scientific">Paractinoplanes rhizophilus</name>
    <dbReference type="NCBI Taxonomy" id="1416877"/>
    <lineage>
        <taxon>Bacteria</taxon>
        <taxon>Bacillati</taxon>
        <taxon>Actinomycetota</taxon>
        <taxon>Actinomycetes</taxon>
        <taxon>Micromonosporales</taxon>
        <taxon>Micromonosporaceae</taxon>
        <taxon>Paractinoplanes</taxon>
    </lineage>
</organism>
<dbReference type="PROSITE" id="PS51910">
    <property type="entry name" value="GH18_2"/>
    <property type="match status" value="1"/>
</dbReference>
<reference evidence="11" key="1">
    <citation type="journal article" date="2019" name="Int. J. Syst. Evol. Microbiol.">
        <title>The Global Catalogue of Microorganisms (GCM) 10K type strain sequencing project: providing services to taxonomists for standard genome sequencing and annotation.</title>
        <authorList>
            <consortium name="The Broad Institute Genomics Platform"/>
            <consortium name="The Broad Institute Genome Sequencing Center for Infectious Disease"/>
            <person name="Wu L."/>
            <person name="Ma J."/>
        </authorList>
    </citation>
    <scope>NUCLEOTIDE SEQUENCE [LARGE SCALE GENOMIC DNA]</scope>
    <source>
        <strain evidence="11">XZYJT-10</strain>
    </source>
</reference>
<dbReference type="InterPro" id="IPR029070">
    <property type="entry name" value="Chitinase_insertion_sf"/>
</dbReference>
<keyword evidence="4" id="KW-0146">Chitin degradation</keyword>
<dbReference type="PROSITE" id="PS01095">
    <property type="entry name" value="GH18_1"/>
    <property type="match status" value="1"/>
</dbReference>
<dbReference type="GO" id="GO:0016787">
    <property type="term" value="F:hydrolase activity"/>
    <property type="evidence" value="ECO:0007669"/>
    <property type="project" value="UniProtKB-KW"/>
</dbReference>
<comment type="catalytic activity">
    <reaction evidence="1">
        <text>Random endo-hydrolysis of N-acetyl-beta-D-glucosaminide (1-&gt;4)-beta-linkages in chitin and chitodextrins.</text>
        <dbReference type="EC" id="3.2.1.14"/>
    </reaction>
</comment>
<dbReference type="CDD" id="cd06548">
    <property type="entry name" value="GH18_chitinase"/>
    <property type="match status" value="1"/>
</dbReference>
<keyword evidence="5 6" id="KW-0326">Glycosidase</keyword>
<evidence type="ECO:0000256" key="1">
    <source>
        <dbReference type="ARBA" id="ARBA00000822"/>
    </source>
</evidence>
<name>A0ABW2HR05_9ACTN</name>
<dbReference type="Proteomes" id="UP001596548">
    <property type="component" value="Unassembled WGS sequence"/>
</dbReference>
<evidence type="ECO:0000256" key="4">
    <source>
        <dbReference type="ARBA" id="ARBA00023024"/>
    </source>
</evidence>
<dbReference type="InterPro" id="IPR050314">
    <property type="entry name" value="Glycosyl_Hydrlase_18"/>
</dbReference>
<dbReference type="EMBL" id="JBHTBJ010000005">
    <property type="protein sequence ID" value="MFC7274199.1"/>
    <property type="molecule type" value="Genomic_DNA"/>
</dbReference>
<sequence>MSALSTPGISHSVAVSTTKVTSALRSTARSRLRIRRQLSSARRSAPRVVGAGGGSCGLTATGQQSHSLPRTCPSVPRITPALVRGKHRVAAPPGRDTFGLVRRLLIAVLSVFLFACSPPPATRAPAKIVGYFTGWGVYGRDFQVKDLDTDGAAQKLTHIVYAFGKVTGGRCSAADAWADYDKPMPAADSVDNVPDRPTDPLRGNFGQLRKLKAKHPGLKVIWSFGGWTGSAGFTAAARDPAAFAASCRALVGDPRWAGVFDGIDVDWEYPNACGLTCDAGGRDALTRVLSALRSSFGPDALISAAVPADLGKLDRADYLGASRPADWLSAMTYDYFGTDDQRRTEPHSPLTTYPGIPRDTATTSATVDKLLELGIPPAKVLLGIAFYGRGWTGVTGSGPGSAASGPAAGRFETGLEDYEVLATRCPPTGTAGGTAFARCGDQWWSYDTPRTIRAKMAYARSKGLGGAFAWELSGDTTRSDLLGAIAGG</sequence>
<feature type="region of interest" description="Disordered" evidence="8">
    <location>
        <begin position="340"/>
        <end position="359"/>
    </location>
</feature>
<evidence type="ECO:0000256" key="5">
    <source>
        <dbReference type="ARBA" id="ARBA00023295"/>
    </source>
</evidence>
<evidence type="ECO:0000256" key="8">
    <source>
        <dbReference type="SAM" id="MobiDB-lite"/>
    </source>
</evidence>
<dbReference type="Pfam" id="PF00704">
    <property type="entry name" value="Glyco_hydro_18"/>
    <property type="match status" value="1"/>
</dbReference>
<evidence type="ECO:0000256" key="2">
    <source>
        <dbReference type="ARBA" id="ARBA00012729"/>
    </source>
</evidence>
<dbReference type="SUPFAM" id="SSF51445">
    <property type="entry name" value="(Trans)glycosidases"/>
    <property type="match status" value="1"/>
</dbReference>
<keyword evidence="4" id="KW-0624">Polysaccharide degradation</keyword>
<dbReference type="SMART" id="SM00636">
    <property type="entry name" value="Glyco_18"/>
    <property type="match status" value="1"/>
</dbReference>
<feature type="domain" description="GH18" evidence="9">
    <location>
        <begin position="126"/>
        <end position="488"/>
    </location>
</feature>
<evidence type="ECO:0000256" key="7">
    <source>
        <dbReference type="RuleBase" id="RU004453"/>
    </source>
</evidence>
<dbReference type="EC" id="3.2.1.14" evidence="2"/>
<evidence type="ECO:0000259" key="9">
    <source>
        <dbReference type="PROSITE" id="PS51910"/>
    </source>
</evidence>
<accession>A0ABW2HR05</accession>
<comment type="caution">
    <text evidence="10">The sequence shown here is derived from an EMBL/GenBank/DDBJ whole genome shotgun (WGS) entry which is preliminary data.</text>
</comment>
<comment type="similarity">
    <text evidence="7">Belongs to the glycosyl hydrolase 18 family.</text>
</comment>
<evidence type="ECO:0000256" key="6">
    <source>
        <dbReference type="RuleBase" id="RU000489"/>
    </source>
</evidence>
<keyword evidence="4" id="KW-0119">Carbohydrate metabolism</keyword>
<keyword evidence="11" id="KW-1185">Reference proteome</keyword>
<dbReference type="InterPro" id="IPR017853">
    <property type="entry name" value="GH"/>
</dbReference>
<dbReference type="Gene3D" id="3.10.50.10">
    <property type="match status" value="1"/>
</dbReference>
<gene>
    <name evidence="10" type="ORF">ACFQS1_09430</name>
</gene>
<dbReference type="Gene3D" id="3.20.20.80">
    <property type="entry name" value="Glycosidases"/>
    <property type="match status" value="1"/>
</dbReference>
<dbReference type="InterPro" id="IPR011583">
    <property type="entry name" value="Chitinase_II/V-like_cat"/>
</dbReference>